<organism evidence="5 6">
    <name type="scientific">Devosia equisanguinis</name>
    <dbReference type="NCBI Taxonomy" id="2490941"/>
    <lineage>
        <taxon>Bacteria</taxon>
        <taxon>Pseudomonadati</taxon>
        <taxon>Pseudomonadota</taxon>
        <taxon>Alphaproteobacteria</taxon>
        <taxon>Hyphomicrobiales</taxon>
        <taxon>Devosiaceae</taxon>
        <taxon>Devosia</taxon>
    </lineage>
</organism>
<accession>A0A3S4EM54</accession>
<evidence type="ECO:0000256" key="4">
    <source>
        <dbReference type="SAM" id="SignalP"/>
    </source>
</evidence>
<name>A0A3S4EM54_9HYPH</name>
<dbReference type="SUPFAM" id="SSF53850">
    <property type="entry name" value="Periplasmic binding protein-like II"/>
    <property type="match status" value="1"/>
</dbReference>
<dbReference type="InterPro" id="IPR050490">
    <property type="entry name" value="Bact_solute-bd_prot1"/>
</dbReference>
<dbReference type="InterPro" id="IPR006059">
    <property type="entry name" value="SBP"/>
</dbReference>
<comment type="similarity">
    <text evidence="2">Belongs to the bacterial solute-binding protein 1 family.</text>
</comment>
<dbReference type="EMBL" id="UZWD01000028">
    <property type="protein sequence ID" value="VDS05176.1"/>
    <property type="molecule type" value="Genomic_DNA"/>
</dbReference>
<protein>
    <submittedName>
        <fullName evidence="5">Putative ABC transporter-binding protein</fullName>
    </submittedName>
</protein>
<keyword evidence="6" id="KW-1185">Reference proteome</keyword>
<proteinExistence type="inferred from homology"/>
<dbReference type="Proteomes" id="UP000268844">
    <property type="component" value="Unassembled WGS sequence"/>
</dbReference>
<evidence type="ECO:0000256" key="3">
    <source>
        <dbReference type="ARBA" id="ARBA00022764"/>
    </source>
</evidence>
<keyword evidence="4" id="KW-0732">Signal</keyword>
<dbReference type="Pfam" id="PF01547">
    <property type="entry name" value="SBP_bac_1"/>
    <property type="match status" value="1"/>
</dbReference>
<dbReference type="PANTHER" id="PTHR43649">
    <property type="entry name" value="ARABINOSE-BINDING PROTEIN-RELATED"/>
    <property type="match status" value="1"/>
</dbReference>
<feature type="signal peptide" evidence="4">
    <location>
        <begin position="1"/>
        <end position="27"/>
    </location>
</feature>
<evidence type="ECO:0000256" key="1">
    <source>
        <dbReference type="ARBA" id="ARBA00004418"/>
    </source>
</evidence>
<evidence type="ECO:0000313" key="5">
    <source>
        <dbReference type="EMBL" id="VDS05176.1"/>
    </source>
</evidence>
<gene>
    <name evidence="5" type="ORF">DEVEQU_02317</name>
</gene>
<dbReference type="PANTHER" id="PTHR43649:SF12">
    <property type="entry name" value="DIACETYLCHITOBIOSE BINDING PROTEIN DASA"/>
    <property type="match status" value="1"/>
</dbReference>
<sequence length="432" mass="45207">MVVNLRNGWRFAFAATLMMSSAAVSQAAEISFLTHWGPDTVALLDAAIEKYEAANPGDTVTVRAVPFGDLLTTLRTSGGGAGGATIAGIYDAWLPDLARDKLVSPAGDDIAADTKANWPAGVVSAASVGGSLYGIPNEIDVYALNYNKRLFDEAGITAPPATWEEFLAAAEKLTDKSKGQQGFGLINSWAAGVLHPFASLLVSNGGDLIVDGKPVLDSEAAKQTFDLYEKLITSGYSDPAMATADANTTGPFLDNFVSGKTGMIIMANWWESALKAGMGDAFADIATAPIPVGPSGDTARSISYSWMTVVNAQASAEEQETAWKFLSWLNGPDSGENGASAMGDILMSMGILPSRTSDVTAFGDRLASDPFLSGYTETLADAKPFPVVLGGQEFSEALQQTLEAMQFGQLTAAEAQANAQSDATEILARNAQ</sequence>
<evidence type="ECO:0000256" key="2">
    <source>
        <dbReference type="ARBA" id="ARBA00008520"/>
    </source>
</evidence>
<evidence type="ECO:0000313" key="6">
    <source>
        <dbReference type="Proteomes" id="UP000268844"/>
    </source>
</evidence>
<reference evidence="5 6" key="1">
    <citation type="submission" date="2018-12" db="EMBL/GenBank/DDBJ databases">
        <authorList>
            <person name="Criscuolo A."/>
        </authorList>
    </citation>
    <scope>NUCLEOTIDE SEQUENCE [LARGE SCALE GENOMIC DNA]</scope>
    <source>
        <strain evidence="5">ACIP1116281</strain>
    </source>
</reference>
<keyword evidence="3" id="KW-0574">Periplasm</keyword>
<comment type="subcellular location">
    <subcellularLocation>
        <location evidence="1">Periplasm</location>
    </subcellularLocation>
</comment>
<dbReference type="Gene3D" id="3.40.190.10">
    <property type="entry name" value="Periplasmic binding protein-like II"/>
    <property type="match status" value="1"/>
</dbReference>
<dbReference type="GO" id="GO:0042597">
    <property type="term" value="C:periplasmic space"/>
    <property type="evidence" value="ECO:0007669"/>
    <property type="project" value="UniProtKB-SubCell"/>
</dbReference>
<feature type="chain" id="PRO_5018726334" evidence="4">
    <location>
        <begin position="28"/>
        <end position="432"/>
    </location>
</feature>
<dbReference type="AlphaFoldDB" id="A0A3S4EM54"/>
<dbReference type="OrthoDB" id="9805950at2"/>